<dbReference type="EMBL" id="JAPEUR010000500">
    <property type="protein sequence ID" value="KAJ4308713.1"/>
    <property type="molecule type" value="Genomic_DNA"/>
</dbReference>
<evidence type="ECO:0000313" key="2">
    <source>
        <dbReference type="EMBL" id="KAJ4308713.1"/>
    </source>
</evidence>
<name>A0A9W8TCE4_9HYPO</name>
<reference evidence="2" key="1">
    <citation type="submission" date="2022-10" db="EMBL/GenBank/DDBJ databases">
        <title>Tapping the CABI collections for fungal endophytes: first genome assemblies for Collariella, Neodidymelliopsis, Ascochyta clinopodiicola, Didymella pomorum, Didymosphaeria variabile, Neocosmospora piperis and Neocucurbitaria cava.</title>
        <authorList>
            <person name="Hill R."/>
        </authorList>
    </citation>
    <scope>NUCLEOTIDE SEQUENCE</scope>
    <source>
        <strain evidence="2">IMI 366586</strain>
    </source>
</reference>
<evidence type="ECO:0000256" key="1">
    <source>
        <dbReference type="SAM" id="MobiDB-lite"/>
    </source>
</evidence>
<dbReference type="OrthoDB" id="10340160at2759"/>
<proteinExistence type="predicted"/>
<organism evidence="2 3">
    <name type="scientific">Fusarium piperis</name>
    <dbReference type="NCBI Taxonomy" id="1435070"/>
    <lineage>
        <taxon>Eukaryota</taxon>
        <taxon>Fungi</taxon>
        <taxon>Dikarya</taxon>
        <taxon>Ascomycota</taxon>
        <taxon>Pezizomycotina</taxon>
        <taxon>Sordariomycetes</taxon>
        <taxon>Hypocreomycetidae</taxon>
        <taxon>Hypocreales</taxon>
        <taxon>Nectriaceae</taxon>
        <taxon>Fusarium</taxon>
        <taxon>Fusarium solani species complex</taxon>
    </lineage>
</organism>
<protein>
    <submittedName>
        <fullName evidence="2">Uncharacterized protein</fullName>
    </submittedName>
</protein>
<sequence length="106" mass="11540">MVILLAIPSKLAQLFPSIPTLFPKRTQEWQNGLCSCSPGSSCVLSLFLPDLLQQDNEVKARLGYKLSSEGYQINPVMEMAQSDISPSVETSPDHHGPSNTPVVGEK</sequence>
<gene>
    <name evidence="2" type="ORF">N0V84_011941</name>
</gene>
<keyword evidence="3" id="KW-1185">Reference proteome</keyword>
<feature type="region of interest" description="Disordered" evidence="1">
    <location>
        <begin position="82"/>
        <end position="106"/>
    </location>
</feature>
<feature type="compositionally biased region" description="Polar residues" evidence="1">
    <location>
        <begin position="97"/>
        <end position="106"/>
    </location>
</feature>
<dbReference type="Proteomes" id="UP001140502">
    <property type="component" value="Unassembled WGS sequence"/>
</dbReference>
<accession>A0A9W8TCE4</accession>
<comment type="caution">
    <text evidence="2">The sequence shown here is derived from an EMBL/GenBank/DDBJ whole genome shotgun (WGS) entry which is preliminary data.</text>
</comment>
<evidence type="ECO:0000313" key="3">
    <source>
        <dbReference type="Proteomes" id="UP001140502"/>
    </source>
</evidence>
<dbReference type="AlphaFoldDB" id="A0A9W8TCE4"/>